<dbReference type="EMBL" id="JAGVSJ010000016">
    <property type="protein sequence ID" value="MBX8632165.1"/>
    <property type="molecule type" value="Genomic_DNA"/>
</dbReference>
<dbReference type="Gene3D" id="3.50.30.50">
    <property type="entry name" value="Putative cyclase"/>
    <property type="match status" value="1"/>
</dbReference>
<reference evidence="1" key="1">
    <citation type="submission" date="2021-04" db="EMBL/GenBank/DDBJ databases">
        <title>Genomic insights into ecological role and evolution of a novel Thermoplasmata order Candidatus Sysuiplasmatales.</title>
        <authorList>
            <person name="Yuan Y."/>
        </authorList>
    </citation>
    <scope>NUCLEOTIDE SEQUENCE</scope>
    <source>
        <strain evidence="2">TUT19-bin139</strain>
        <strain evidence="1">YP2-bin.285</strain>
    </source>
</reference>
<dbReference type="GO" id="GO:0004061">
    <property type="term" value="F:arylformamidase activity"/>
    <property type="evidence" value="ECO:0007669"/>
    <property type="project" value="InterPro"/>
</dbReference>
<dbReference type="EMBL" id="JAHEAC010000030">
    <property type="protein sequence ID" value="MBX8643953.1"/>
    <property type="molecule type" value="Genomic_DNA"/>
</dbReference>
<dbReference type="PANTHER" id="PTHR31118:SF12">
    <property type="entry name" value="CYCLASE-LIKE PROTEIN 2"/>
    <property type="match status" value="1"/>
</dbReference>
<evidence type="ECO:0000313" key="1">
    <source>
        <dbReference type="EMBL" id="MBX8632165.1"/>
    </source>
</evidence>
<name>A0A8J7YNW0_9ARCH</name>
<dbReference type="Proteomes" id="UP000716004">
    <property type="component" value="Unassembled WGS sequence"/>
</dbReference>
<sequence>MKIREIIDLTVSLSTHMPVWATAPLPKIEPVGYVSRDGYNYELYSSGTHTGTHVDAPYHFDEHGKTVDEIPLETLIGDGYCISVGSRNSEIDVSELEKKWRKEYDGSILLLRTDWSRKRGFTKEFLYEFPGLSVNTVDFILKHRIKVVGIDTLGIDPYSHSGFDVHKALLTKGIPFIEDLCNLERLKEGKKYLVAALPAKLRGASGSMARVVAMDIEG</sequence>
<evidence type="ECO:0000313" key="3">
    <source>
        <dbReference type="Proteomes" id="UP000716004"/>
    </source>
</evidence>
<dbReference type="SUPFAM" id="SSF102198">
    <property type="entry name" value="Putative cyclase"/>
    <property type="match status" value="1"/>
</dbReference>
<dbReference type="PANTHER" id="PTHR31118">
    <property type="entry name" value="CYCLASE-LIKE PROTEIN 2"/>
    <property type="match status" value="1"/>
</dbReference>
<comment type="caution">
    <text evidence="1">The sequence shown here is derived from an EMBL/GenBank/DDBJ whole genome shotgun (WGS) entry which is preliminary data.</text>
</comment>
<evidence type="ECO:0000313" key="2">
    <source>
        <dbReference type="EMBL" id="MBX8643953.1"/>
    </source>
</evidence>
<dbReference type="GO" id="GO:0019441">
    <property type="term" value="P:L-tryptophan catabolic process to kynurenine"/>
    <property type="evidence" value="ECO:0007669"/>
    <property type="project" value="InterPro"/>
</dbReference>
<protein>
    <submittedName>
        <fullName evidence="1">Cyclase family protein</fullName>
    </submittedName>
</protein>
<proteinExistence type="predicted"/>
<dbReference type="Pfam" id="PF04199">
    <property type="entry name" value="Cyclase"/>
    <property type="match status" value="1"/>
</dbReference>
<dbReference type="AlphaFoldDB" id="A0A8J7YNW0"/>
<dbReference type="InterPro" id="IPR037175">
    <property type="entry name" value="KFase_sf"/>
</dbReference>
<dbReference type="Proteomes" id="UP000750197">
    <property type="component" value="Unassembled WGS sequence"/>
</dbReference>
<dbReference type="InterPro" id="IPR007325">
    <property type="entry name" value="KFase/CYL"/>
</dbReference>
<gene>
    <name evidence="1" type="ORF">J9259_06585</name>
    <name evidence="2" type="ORF">KIY12_04430</name>
</gene>
<organism evidence="1 3">
    <name type="scientific">Candidatus Sysuiplasma superficiale</name>
    <dbReference type="NCBI Taxonomy" id="2823368"/>
    <lineage>
        <taxon>Archaea</taxon>
        <taxon>Methanobacteriati</taxon>
        <taxon>Thermoplasmatota</taxon>
        <taxon>Thermoplasmata</taxon>
        <taxon>Candidatus Sysuiplasmatales</taxon>
        <taxon>Candidatus Sysuiplasmataceae</taxon>
        <taxon>Candidatus Sysuiplasma</taxon>
    </lineage>
</organism>
<accession>A0A8J7YNW0</accession>